<organism evidence="2 3">
    <name type="scientific">Dinoponera quadriceps</name>
    <name type="common">South American ant</name>
    <dbReference type="NCBI Taxonomy" id="609295"/>
    <lineage>
        <taxon>Eukaryota</taxon>
        <taxon>Metazoa</taxon>
        <taxon>Ecdysozoa</taxon>
        <taxon>Arthropoda</taxon>
        <taxon>Hexapoda</taxon>
        <taxon>Insecta</taxon>
        <taxon>Pterygota</taxon>
        <taxon>Neoptera</taxon>
        <taxon>Endopterygota</taxon>
        <taxon>Hymenoptera</taxon>
        <taxon>Apocrita</taxon>
        <taxon>Aculeata</taxon>
        <taxon>Formicoidea</taxon>
        <taxon>Formicidae</taxon>
        <taxon>Ponerinae</taxon>
        <taxon>Ponerini</taxon>
        <taxon>Dinoponera</taxon>
    </lineage>
</organism>
<feature type="compositionally biased region" description="Basic residues" evidence="1">
    <location>
        <begin position="339"/>
        <end position="363"/>
    </location>
</feature>
<name>A0A6P3Y7B2_DINQU</name>
<evidence type="ECO:0000313" key="2">
    <source>
        <dbReference type="Proteomes" id="UP000515204"/>
    </source>
</evidence>
<feature type="region of interest" description="Disordered" evidence="1">
    <location>
        <begin position="324"/>
        <end position="378"/>
    </location>
</feature>
<evidence type="ECO:0000313" key="3">
    <source>
        <dbReference type="RefSeq" id="XP_014486238.1"/>
    </source>
</evidence>
<dbReference type="KEGG" id="dqu:106750421"/>
<reference evidence="3" key="1">
    <citation type="submission" date="2025-08" db="UniProtKB">
        <authorList>
            <consortium name="RefSeq"/>
        </authorList>
    </citation>
    <scope>IDENTIFICATION</scope>
</reference>
<dbReference type="OrthoDB" id="7698633at2759"/>
<protein>
    <submittedName>
        <fullName evidence="3">Uncharacterized protein LOC106750421 isoform X1</fullName>
    </submittedName>
</protein>
<dbReference type="GeneID" id="106750421"/>
<keyword evidence="2" id="KW-1185">Reference proteome</keyword>
<dbReference type="Proteomes" id="UP000515204">
    <property type="component" value="Unplaced"/>
</dbReference>
<dbReference type="RefSeq" id="XP_014486238.1">
    <property type="nucleotide sequence ID" value="XM_014630752.1"/>
</dbReference>
<accession>A0A6P3Y7B2</accession>
<dbReference type="AlphaFoldDB" id="A0A6P3Y7B2"/>
<proteinExistence type="predicted"/>
<evidence type="ECO:0000256" key="1">
    <source>
        <dbReference type="SAM" id="MobiDB-lite"/>
    </source>
</evidence>
<sequence length="442" mass="50490">MAKRRKVKFLLDTKEDKAHSISAELAGQGKRQKLLDQIAMLRTYVSVLENKLKTPKFGQLHLVRKAPLSLHSEAATYRDVDLPDVRTELCCDFYRFAGIRYTRCDSTFVFEMSGTDKVTRSGLYAVEILTDNNGCGKLGRWALPMSVDVQKILLQHPIDDLNNMRQFVKSTKHHVDCYVCRAKQLEELQSSLAEIENARVSHIIGVVQVELVMSGVKDSKSDAVRNVTLDLCYKPAEVRPYKLLPDVDDNEKPSADLLNRLYKHFEPFLKNDLSSAFQRVNESETEFCWKPIAANGSEGTSEFSDESLENSGFLSAYLYRGKKKRKKGKDDEQGGVNHGNKKNSARNAGSKRRERTRNRKLLKKTNGPDCEDTKSPRREYKQKKVITWFDKADKEDRAVSNINEQNRQARMNLSCSTPLSKELPDKRKFFQINNISGILKQN</sequence>
<gene>
    <name evidence="3" type="primary">LOC106750421</name>
</gene>